<evidence type="ECO:0000259" key="9">
    <source>
        <dbReference type="Pfam" id="PF01488"/>
    </source>
</evidence>
<dbReference type="PANTHER" id="PTHR21089">
    <property type="entry name" value="SHIKIMATE DEHYDROGENASE"/>
    <property type="match status" value="1"/>
</dbReference>
<dbReference type="GO" id="GO:0009073">
    <property type="term" value="P:aromatic amino acid family biosynthetic process"/>
    <property type="evidence" value="ECO:0007669"/>
    <property type="project" value="UniProtKB-KW"/>
</dbReference>
<dbReference type="EC" id="1.1.1.25" evidence="2 8"/>
<sequence>MISPQSWIKRHRETFGEIDIYVIFGNPIKHSKSPLIHTLFALQTKENLIYFPQLVPIGGFFKAVEDFFFQGGKGCNVTSPFKEEAFQFADKLTKRAEVAGSVNTLKIDDGKIIGDNTDGEGLVQDLLQYHIVKGSRILLIGASGTARGLLKPLLDQKPEEIIITNRTFIKAKKLERFFQKYGNLKALKMNEINQIFDVIINATSAGMRGELPNISPAVFISARISYDLIYENSGRTCFNQWAKKNGVRDVYDGLGMLVRQAAESFMFWRGLKPDIEKILRVLRRI</sequence>
<dbReference type="GO" id="GO:0050661">
    <property type="term" value="F:NADP binding"/>
    <property type="evidence" value="ECO:0007669"/>
    <property type="project" value="InterPro"/>
</dbReference>
<evidence type="ECO:0000256" key="2">
    <source>
        <dbReference type="ARBA" id="ARBA00012962"/>
    </source>
</evidence>
<dbReference type="InterPro" id="IPR022893">
    <property type="entry name" value="Shikimate_DH_fam"/>
</dbReference>
<dbReference type="GO" id="GO:0009423">
    <property type="term" value="P:chorismate biosynthetic process"/>
    <property type="evidence" value="ECO:0007669"/>
    <property type="project" value="UniProtKB-UniRule"/>
</dbReference>
<dbReference type="GO" id="GO:0005829">
    <property type="term" value="C:cytosol"/>
    <property type="evidence" value="ECO:0007669"/>
    <property type="project" value="TreeGrafter"/>
</dbReference>
<evidence type="ECO:0000256" key="3">
    <source>
        <dbReference type="ARBA" id="ARBA00022605"/>
    </source>
</evidence>
<dbReference type="GO" id="GO:0004764">
    <property type="term" value="F:shikimate 3-dehydrogenase (NADP+) activity"/>
    <property type="evidence" value="ECO:0007669"/>
    <property type="project" value="UniProtKB-UniRule"/>
</dbReference>
<dbReference type="Pfam" id="PF08501">
    <property type="entry name" value="Shikimate_dh_N"/>
    <property type="match status" value="1"/>
</dbReference>
<dbReference type="InterPro" id="IPR036291">
    <property type="entry name" value="NAD(P)-bd_dom_sf"/>
</dbReference>
<dbReference type="Gene3D" id="3.40.50.10860">
    <property type="entry name" value="Leucine Dehydrogenase, chain A, domain 1"/>
    <property type="match status" value="1"/>
</dbReference>
<feature type="binding site" evidence="8">
    <location>
        <position position="228"/>
    </location>
    <ligand>
        <name>NADP(+)</name>
        <dbReference type="ChEBI" id="CHEBI:58349"/>
    </ligand>
</feature>
<dbReference type="FunFam" id="3.40.50.10860:FF:000006">
    <property type="entry name" value="Shikimate dehydrogenase (NADP(+))"/>
    <property type="match status" value="1"/>
</dbReference>
<keyword evidence="6 8" id="KW-0057">Aromatic amino acid biosynthesis</keyword>
<keyword evidence="5 8" id="KW-0560">Oxidoreductase</keyword>
<dbReference type="OrthoDB" id="9776868at2"/>
<feature type="domain" description="SDH C-terminal" evidence="11">
    <location>
        <begin position="253"/>
        <end position="283"/>
    </location>
</feature>
<feature type="binding site" evidence="8">
    <location>
        <position position="78"/>
    </location>
    <ligand>
        <name>shikimate</name>
        <dbReference type="ChEBI" id="CHEBI:36208"/>
    </ligand>
</feature>
<feature type="binding site" evidence="8">
    <location>
        <position position="118"/>
    </location>
    <ligand>
        <name>shikimate</name>
        <dbReference type="ChEBI" id="CHEBI:36208"/>
    </ligand>
</feature>
<keyword evidence="13" id="KW-1185">Reference proteome</keyword>
<dbReference type="NCBIfam" id="NF001310">
    <property type="entry name" value="PRK00258.1-2"/>
    <property type="match status" value="1"/>
</dbReference>
<dbReference type="CDD" id="cd01065">
    <property type="entry name" value="NAD_bind_Shikimate_DH"/>
    <property type="match status" value="1"/>
</dbReference>
<dbReference type="GO" id="GO:0008652">
    <property type="term" value="P:amino acid biosynthetic process"/>
    <property type="evidence" value="ECO:0007669"/>
    <property type="project" value="UniProtKB-KW"/>
</dbReference>
<dbReference type="eggNOG" id="COG0169">
    <property type="taxonomic scope" value="Bacteria"/>
</dbReference>
<reference evidence="12 13" key="1">
    <citation type="submission" date="2014-03" db="EMBL/GenBank/DDBJ databases">
        <title>Selection and divergence in the genomes of co-occurring obligate luminous symbionts with specific hosts.</title>
        <authorList>
            <person name="Hendry T.A."/>
            <person name="de Wet J.R."/>
            <person name="Dunlap P.V."/>
        </authorList>
    </citation>
    <scope>NUCLEOTIDE SEQUENCE [LARGE SCALE GENOMIC DNA]</scope>
    <source>
        <strain evidence="12 13">Ppalp.1</strain>
    </source>
</reference>
<feature type="binding site" evidence="8">
    <location>
        <position position="230"/>
    </location>
    <ligand>
        <name>shikimate</name>
        <dbReference type="ChEBI" id="CHEBI:36208"/>
    </ligand>
</feature>
<dbReference type="InterPro" id="IPR046346">
    <property type="entry name" value="Aminoacid_DH-like_N_sf"/>
</dbReference>
<evidence type="ECO:0000313" key="13">
    <source>
        <dbReference type="Proteomes" id="UP000053784"/>
    </source>
</evidence>
<name>A0A084CNE0_9GAMM</name>
<comment type="subunit">
    <text evidence="8">Homodimer.</text>
</comment>
<comment type="function">
    <text evidence="8">Involved in the biosynthesis of the chorismate, which leads to the biosynthesis of aromatic amino acids. Catalyzes the reversible NADPH linked reduction of 3-dehydroshikimate (DHSA) to yield shikimate (SA).</text>
</comment>
<dbReference type="PANTHER" id="PTHR21089:SF1">
    <property type="entry name" value="BIFUNCTIONAL 3-DEHYDROQUINATE DEHYDRATASE_SHIKIMATE DEHYDROGENASE, CHLOROPLASTIC"/>
    <property type="match status" value="1"/>
</dbReference>
<feature type="domain" description="Shikimate dehydrogenase substrate binding N-terminal" evidence="10">
    <location>
        <begin position="23"/>
        <end position="105"/>
    </location>
</feature>
<dbReference type="InterPro" id="IPR013708">
    <property type="entry name" value="Shikimate_DH-bd_N"/>
</dbReference>
<dbReference type="InterPro" id="IPR041121">
    <property type="entry name" value="SDH_C"/>
</dbReference>
<evidence type="ECO:0000256" key="6">
    <source>
        <dbReference type="ARBA" id="ARBA00023141"/>
    </source>
</evidence>
<feature type="binding site" evidence="8">
    <location>
        <begin position="31"/>
        <end position="33"/>
    </location>
    <ligand>
        <name>shikimate</name>
        <dbReference type="ChEBI" id="CHEBI:36208"/>
    </ligand>
</feature>
<evidence type="ECO:0000256" key="4">
    <source>
        <dbReference type="ARBA" id="ARBA00022857"/>
    </source>
</evidence>
<keyword evidence="3 8" id="KW-0028">Amino-acid biosynthesis</keyword>
<dbReference type="Gene3D" id="3.40.50.720">
    <property type="entry name" value="NAD(P)-binding Rossmann-like Domain"/>
    <property type="match status" value="1"/>
</dbReference>
<dbReference type="SUPFAM" id="SSF51735">
    <property type="entry name" value="NAD(P)-binding Rossmann-fold domains"/>
    <property type="match status" value="1"/>
</dbReference>
<comment type="catalytic activity">
    <reaction evidence="7 8">
        <text>shikimate + NADP(+) = 3-dehydroshikimate + NADPH + H(+)</text>
        <dbReference type="Rhea" id="RHEA:17737"/>
        <dbReference type="ChEBI" id="CHEBI:15378"/>
        <dbReference type="ChEBI" id="CHEBI:16630"/>
        <dbReference type="ChEBI" id="CHEBI:36208"/>
        <dbReference type="ChEBI" id="CHEBI:57783"/>
        <dbReference type="ChEBI" id="CHEBI:58349"/>
        <dbReference type="EC" id="1.1.1.25"/>
    </reaction>
</comment>
<proteinExistence type="inferred from homology"/>
<feature type="binding site" evidence="8">
    <location>
        <position position="103"/>
    </location>
    <ligand>
        <name>shikimate</name>
        <dbReference type="ChEBI" id="CHEBI:36208"/>
    </ligand>
</feature>
<dbReference type="GO" id="GO:0019632">
    <property type="term" value="P:shikimate metabolic process"/>
    <property type="evidence" value="ECO:0007669"/>
    <property type="project" value="InterPro"/>
</dbReference>
<dbReference type="Proteomes" id="UP000053784">
    <property type="component" value="Unassembled WGS sequence"/>
</dbReference>
<evidence type="ECO:0000313" key="12">
    <source>
        <dbReference type="EMBL" id="KEY91319.1"/>
    </source>
</evidence>
<feature type="binding site" evidence="8">
    <location>
        <position position="253"/>
    </location>
    <ligand>
        <name>NADP(+)</name>
        <dbReference type="ChEBI" id="CHEBI:58349"/>
    </ligand>
</feature>
<dbReference type="RefSeq" id="WP_052538063.1">
    <property type="nucleotide sequence ID" value="NZ_JGVK01000015.1"/>
</dbReference>
<protein>
    <recommendedName>
        <fullName evidence="2 8">Shikimate dehydrogenase (NADP(+))</fullName>
        <shortName evidence="8">SDH</shortName>
        <ecNumber evidence="2 8">1.1.1.25</ecNumber>
    </recommendedName>
</protein>
<comment type="caution">
    <text evidence="8">Lacks conserved residue(s) required for the propagation of feature annotation.</text>
</comment>
<dbReference type="InterPro" id="IPR006151">
    <property type="entry name" value="Shikm_DH/Glu-tRNA_Rdtase"/>
</dbReference>
<comment type="similarity">
    <text evidence="8">Belongs to the shikimate dehydrogenase family.</text>
</comment>
<dbReference type="Pfam" id="PF01488">
    <property type="entry name" value="Shikimate_DH"/>
    <property type="match status" value="1"/>
</dbReference>
<comment type="caution">
    <text evidence="12">The sequence shown here is derived from an EMBL/GenBank/DDBJ whole genome shotgun (WGS) entry which is preliminary data.</text>
</comment>
<evidence type="ECO:0000259" key="10">
    <source>
        <dbReference type="Pfam" id="PF08501"/>
    </source>
</evidence>
<feature type="binding site" evidence="8">
    <location>
        <begin position="165"/>
        <end position="170"/>
    </location>
    <ligand>
        <name>NADP(+)</name>
        <dbReference type="ChEBI" id="CHEBI:58349"/>
    </ligand>
</feature>
<evidence type="ECO:0000256" key="1">
    <source>
        <dbReference type="ARBA" id="ARBA00004871"/>
    </source>
</evidence>
<evidence type="ECO:0000259" key="11">
    <source>
        <dbReference type="Pfam" id="PF18317"/>
    </source>
</evidence>
<dbReference type="UniPathway" id="UPA00053">
    <property type="reaction ID" value="UER00087"/>
</dbReference>
<comment type="pathway">
    <text evidence="1 8">Metabolic intermediate biosynthesis; chorismate biosynthesis; chorismate from D-erythrose 4-phosphate and phosphoenolpyruvate: step 4/7.</text>
</comment>
<evidence type="ECO:0000256" key="7">
    <source>
        <dbReference type="ARBA" id="ARBA00049442"/>
    </source>
</evidence>
<dbReference type="AlphaFoldDB" id="A0A084CNE0"/>
<dbReference type="InterPro" id="IPR011342">
    <property type="entry name" value="Shikimate_DH"/>
</dbReference>
<dbReference type="NCBIfam" id="TIGR00507">
    <property type="entry name" value="aroE"/>
    <property type="match status" value="1"/>
</dbReference>
<keyword evidence="4 8" id="KW-0521">NADP</keyword>
<organism evidence="12 13">
    <name type="scientific">Candidatus Photodesmus blepharonis</name>
    <dbReference type="NCBI Taxonomy" id="1179155"/>
    <lineage>
        <taxon>Bacteria</taxon>
        <taxon>Pseudomonadati</taxon>
        <taxon>Pseudomonadota</taxon>
        <taxon>Gammaproteobacteria</taxon>
        <taxon>Vibrionales</taxon>
        <taxon>Vibrionaceae</taxon>
        <taxon>Candidatus Photodesmus</taxon>
    </lineage>
</organism>
<dbReference type="STRING" id="1179155.CF67_22001"/>
<feature type="active site" description="Proton acceptor" evidence="8">
    <location>
        <position position="82"/>
    </location>
</feature>
<evidence type="ECO:0000256" key="5">
    <source>
        <dbReference type="ARBA" id="ARBA00023002"/>
    </source>
</evidence>
<gene>
    <name evidence="8 12" type="primary">aroE</name>
    <name evidence="12" type="ORF">CF67_22001</name>
</gene>
<feature type="domain" description="Quinate/shikimate 5-dehydrogenase/glutamyl-tRNA reductase" evidence="9">
    <location>
        <begin position="132"/>
        <end position="205"/>
    </location>
</feature>
<dbReference type="HAMAP" id="MF_00222">
    <property type="entry name" value="Shikimate_DH_AroE"/>
    <property type="match status" value="1"/>
</dbReference>
<evidence type="ECO:0000256" key="8">
    <source>
        <dbReference type="HAMAP-Rule" id="MF_00222"/>
    </source>
</evidence>
<dbReference type="Pfam" id="PF18317">
    <property type="entry name" value="SDH_C"/>
    <property type="match status" value="1"/>
</dbReference>
<dbReference type="SUPFAM" id="SSF53223">
    <property type="entry name" value="Aminoacid dehydrogenase-like, N-terminal domain"/>
    <property type="match status" value="1"/>
</dbReference>
<accession>A0A084CNE0</accession>
<dbReference type="EMBL" id="JGVK01000015">
    <property type="protein sequence ID" value="KEY91319.1"/>
    <property type="molecule type" value="Genomic_DNA"/>
</dbReference>
<feature type="binding site" evidence="8">
    <location>
        <position position="260"/>
    </location>
    <ligand>
        <name>shikimate</name>
        <dbReference type="ChEBI" id="CHEBI:36208"/>
    </ligand>
</feature>